<feature type="transmembrane region" description="Helical" evidence="5">
    <location>
        <begin position="162"/>
        <end position="186"/>
    </location>
</feature>
<dbReference type="EMBL" id="CAJFCW020000004">
    <property type="protein sequence ID" value="CAG9112854.1"/>
    <property type="molecule type" value="Genomic_DNA"/>
</dbReference>
<evidence type="ECO:0000256" key="5">
    <source>
        <dbReference type="SAM" id="Phobius"/>
    </source>
</evidence>
<name>A0A811KWE1_9BILA</name>
<dbReference type="SUPFAM" id="SSF103473">
    <property type="entry name" value="MFS general substrate transporter"/>
    <property type="match status" value="1"/>
</dbReference>
<dbReference type="GO" id="GO:0016020">
    <property type="term" value="C:membrane"/>
    <property type="evidence" value="ECO:0007669"/>
    <property type="project" value="UniProtKB-SubCell"/>
</dbReference>
<comment type="subcellular location">
    <subcellularLocation>
        <location evidence="1">Membrane</location>
        <topology evidence="1">Multi-pass membrane protein</topology>
    </subcellularLocation>
</comment>
<feature type="transmembrane region" description="Helical" evidence="5">
    <location>
        <begin position="342"/>
        <end position="360"/>
    </location>
</feature>
<reference evidence="6" key="1">
    <citation type="submission" date="2020-09" db="EMBL/GenBank/DDBJ databases">
        <authorList>
            <person name="Kikuchi T."/>
        </authorList>
    </citation>
    <scope>NUCLEOTIDE SEQUENCE</scope>
    <source>
        <strain evidence="6">SH1</strain>
    </source>
</reference>
<dbReference type="Gene3D" id="1.20.1250.20">
    <property type="entry name" value="MFS general substrate transporter like domains"/>
    <property type="match status" value="1"/>
</dbReference>
<dbReference type="EMBL" id="CAJFDH010000004">
    <property type="protein sequence ID" value="CAD5219764.1"/>
    <property type="molecule type" value="Genomic_DNA"/>
</dbReference>
<evidence type="ECO:0000313" key="6">
    <source>
        <dbReference type="EMBL" id="CAD5219764.1"/>
    </source>
</evidence>
<gene>
    <name evidence="6" type="ORF">BOKJ2_LOCUS8607</name>
</gene>
<feature type="transmembrane region" description="Helical" evidence="5">
    <location>
        <begin position="20"/>
        <end position="44"/>
    </location>
</feature>
<dbReference type="Pfam" id="PF00083">
    <property type="entry name" value="Sugar_tr"/>
    <property type="match status" value="1"/>
</dbReference>
<dbReference type="OrthoDB" id="3936150at2759"/>
<evidence type="ECO:0000256" key="4">
    <source>
        <dbReference type="ARBA" id="ARBA00023136"/>
    </source>
</evidence>
<evidence type="ECO:0000256" key="2">
    <source>
        <dbReference type="ARBA" id="ARBA00022692"/>
    </source>
</evidence>
<feature type="transmembrane region" description="Helical" evidence="5">
    <location>
        <begin position="198"/>
        <end position="217"/>
    </location>
</feature>
<comment type="caution">
    <text evidence="6">The sequence shown here is derived from an EMBL/GenBank/DDBJ whole genome shotgun (WGS) entry which is preliminary data.</text>
</comment>
<feature type="transmembrane region" description="Helical" evidence="5">
    <location>
        <begin position="437"/>
        <end position="459"/>
    </location>
</feature>
<organism evidence="6 7">
    <name type="scientific">Bursaphelenchus okinawaensis</name>
    <dbReference type="NCBI Taxonomy" id="465554"/>
    <lineage>
        <taxon>Eukaryota</taxon>
        <taxon>Metazoa</taxon>
        <taxon>Ecdysozoa</taxon>
        <taxon>Nematoda</taxon>
        <taxon>Chromadorea</taxon>
        <taxon>Rhabditida</taxon>
        <taxon>Tylenchina</taxon>
        <taxon>Tylenchomorpha</taxon>
        <taxon>Aphelenchoidea</taxon>
        <taxon>Aphelenchoididae</taxon>
        <taxon>Bursaphelenchus</taxon>
    </lineage>
</organism>
<keyword evidence="4 5" id="KW-0472">Membrane</keyword>
<keyword evidence="2 5" id="KW-0812">Transmembrane</keyword>
<feature type="transmembrane region" description="Helical" evidence="5">
    <location>
        <begin position="138"/>
        <end position="156"/>
    </location>
</feature>
<dbReference type="InterPro" id="IPR036259">
    <property type="entry name" value="MFS_trans_sf"/>
</dbReference>
<feature type="transmembrane region" description="Helical" evidence="5">
    <location>
        <begin position="310"/>
        <end position="330"/>
    </location>
</feature>
<dbReference type="Proteomes" id="UP000783686">
    <property type="component" value="Unassembled WGS sequence"/>
</dbReference>
<dbReference type="GO" id="GO:0022857">
    <property type="term" value="F:transmembrane transporter activity"/>
    <property type="evidence" value="ECO:0007669"/>
    <property type="project" value="InterPro"/>
</dbReference>
<sequence>MTLYKSLDEAYEAIERYGRYQVFCFVTTQWLAIAMASFMSVGYYRLGGLVPDYECQDTDNVFYLNANQVKHNQTYACAMVKSCSNLTTHNAWTSIYEEFEWVCEPDYIGSSIASFQSIVHLFGHLLSGHLSDYFGRKWLYISGTLVIFLAAITESLSPTWQLYLAISVTASLVGTIRSSASFPLLVESVHSKYRIIQGYAFQHSLGFVIAGLLAHYTQNWRTHLLSISIFALPSVLLSIFFVESPRYLIQKHKYKKAAEAMNRISVFNGSKVRFTTDDMRTMHAASVSGQSRRRHYTVWHLFSNWRMTSWAISQMLTGITMNIMQAVVFYNIQDLSGNPLTNVSIMGLLRLWTPFVAILLETKYTNFGRKRLMVTSLGTVLICFLSMCAIDYYELNENYRILGTSAVLLGYVVMTGFVWIVYKLYTTELFPTVVRSIALSTFSVASQLGSVTGPQLIYIRKYWHYAPYLGVVLVTTMSLISVIVFLPETKNDPLQDTVHDAKRRKELLQDGEVTHRLIIKDEQQPNQTLL</sequence>
<accession>A0A811KWE1</accession>
<dbReference type="PANTHER" id="PTHR24064">
    <property type="entry name" value="SOLUTE CARRIER FAMILY 22 MEMBER"/>
    <property type="match status" value="1"/>
</dbReference>
<keyword evidence="7" id="KW-1185">Reference proteome</keyword>
<dbReference type="InterPro" id="IPR005828">
    <property type="entry name" value="MFS_sugar_transport-like"/>
</dbReference>
<evidence type="ECO:0008006" key="8">
    <source>
        <dbReference type="Google" id="ProtNLM"/>
    </source>
</evidence>
<evidence type="ECO:0000313" key="7">
    <source>
        <dbReference type="Proteomes" id="UP000614601"/>
    </source>
</evidence>
<dbReference type="AlphaFoldDB" id="A0A811KWE1"/>
<feature type="transmembrane region" description="Helical" evidence="5">
    <location>
        <begin position="399"/>
        <end position="425"/>
    </location>
</feature>
<proteinExistence type="predicted"/>
<feature type="transmembrane region" description="Helical" evidence="5">
    <location>
        <begin position="465"/>
        <end position="486"/>
    </location>
</feature>
<feature type="transmembrane region" description="Helical" evidence="5">
    <location>
        <begin position="372"/>
        <end position="393"/>
    </location>
</feature>
<evidence type="ECO:0000256" key="3">
    <source>
        <dbReference type="ARBA" id="ARBA00022989"/>
    </source>
</evidence>
<evidence type="ECO:0000256" key="1">
    <source>
        <dbReference type="ARBA" id="ARBA00004141"/>
    </source>
</evidence>
<dbReference type="Proteomes" id="UP000614601">
    <property type="component" value="Unassembled WGS sequence"/>
</dbReference>
<keyword evidence="3 5" id="KW-1133">Transmembrane helix</keyword>
<protein>
    <recommendedName>
        <fullName evidence="8">MFS domain-containing protein</fullName>
    </recommendedName>
</protein>
<feature type="transmembrane region" description="Helical" evidence="5">
    <location>
        <begin position="223"/>
        <end position="242"/>
    </location>
</feature>